<evidence type="ECO:0000259" key="7">
    <source>
        <dbReference type="Pfam" id="PF00590"/>
    </source>
</evidence>
<keyword evidence="1 6" id="KW-0963">Cytoplasm</keyword>
<protein>
    <recommendedName>
        <fullName evidence="6">Ribosomal RNA small subunit methyltransferase I</fullName>
        <ecNumber evidence="6">2.1.1.198</ecNumber>
    </recommendedName>
    <alternativeName>
        <fullName evidence="6">16S rRNA 2'-O-ribose C1402 methyltransferase</fullName>
    </alternativeName>
    <alternativeName>
        <fullName evidence="6">rRNA (cytidine-2'-O-)-methyltransferase RsmI</fullName>
    </alternativeName>
</protein>
<dbReference type="Gene3D" id="3.40.1010.10">
    <property type="entry name" value="Cobalt-precorrin-4 Transmethylase, Domain 1"/>
    <property type="match status" value="1"/>
</dbReference>
<dbReference type="PIRSF" id="PIRSF005917">
    <property type="entry name" value="MTase_YraL"/>
    <property type="match status" value="1"/>
</dbReference>
<dbReference type="FunFam" id="3.40.1010.10:FF:000007">
    <property type="entry name" value="Ribosomal RNA small subunit methyltransferase I"/>
    <property type="match status" value="1"/>
</dbReference>
<accession>A0A2H0TCN7</accession>
<dbReference type="AlphaFoldDB" id="A0A2H0TCN7"/>
<dbReference type="FunFam" id="3.30.950.10:FF:000002">
    <property type="entry name" value="Ribosomal RNA small subunit methyltransferase I"/>
    <property type="match status" value="1"/>
</dbReference>
<evidence type="ECO:0000256" key="6">
    <source>
        <dbReference type="HAMAP-Rule" id="MF_01877"/>
    </source>
</evidence>
<dbReference type="PROSITE" id="PS01296">
    <property type="entry name" value="RSMI"/>
    <property type="match status" value="1"/>
</dbReference>
<keyword evidence="5 6" id="KW-0949">S-adenosyl-L-methionine</keyword>
<reference evidence="9" key="1">
    <citation type="submission" date="2017-09" db="EMBL/GenBank/DDBJ databases">
        <title>Depth-based differentiation of microbial function through sediment-hosted aquifers and enrichment of novel symbionts in the deep terrestrial subsurface.</title>
        <authorList>
            <person name="Probst A.J."/>
            <person name="Ladd B."/>
            <person name="Jarett J.K."/>
            <person name="Geller-Mcgrath D.E."/>
            <person name="Sieber C.M.K."/>
            <person name="Emerson J.B."/>
            <person name="Anantharaman K."/>
            <person name="Thomas B.C."/>
            <person name="Malmstrom R."/>
            <person name="Stieglmeier M."/>
            <person name="Klingl A."/>
            <person name="Woyke T."/>
            <person name="Ryan C.M."/>
            <person name="Banfield J.F."/>
        </authorList>
    </citation>
    <scope>NUCLEOTIDE SEQUENCE [LARGE SCALE GENOMIC DNA]</scope>
</reference>
<comment type="subcellular location">
    <subcellularLocation>
        <location evidence="6">Cytoplasm</location>
    </subcellularLocation>
</comment>
<dbReference type="SUPFAM" id="SSF53790">
    <property type="entry name" value="Tetrapyrrole methylase"/>
    <property type="match status" value="1"/>
</dbReference>
<evidence type="ECO:0000256" key="4">
    <source>
        <dbReference type="ARBA" id="ARBA00022679"/>
    </source>
</evidence>
<comment type="function">
    <text evidence="6">Catalyzes the 2'-O-methylation of the ribose of cytidine 1402 (C1402) in 16S rRNA.</text>
</comment>
<dbReference type="PANTHER" id="PTHR46111">
    <property type="entry name" value="RIBOSOMAL RNA SMALL SUBUNIT METHYLTRANSFERASE I"/>
    <property type="match status" value="1"/>
</dbReference>
<dbReference type="NCBIfam" id="TIGR00096">
    <property type="entry name" value="16S rRNA (cytidine(1402)-2'-O)-methyltransferase"/>
    <property type="match status" value="1"/>
</dbReference>
<evidence type="ECO:0000256" key="3">
    <source>
        <dbReference type="ARBA" id="ARBA00022603"/>
    </source>
</evidence>
<organism evidence="8 9">
    <name type="scientific">Candidatus Niyogibacteria bacterium CG10_big_fil_rev_8_21_14_0_10_46_36</name>
    <dbReference type="NCBI Taxonomy" id="1974726"/>
    <lineage>
        <taxon>Bacteria</taxon>
        <taxon>Candidatus Niyogiibacteriota</taxon>
    </lineage>
</organism>
<dbReference type="EC" id="2.1.1.198" evidence="6"/>
<proteinExistence type="inferred from homology"/>
<comment type="caution">
    <text evidence="8">The sequence shown here is derived from an EMBL/GenBank/DDBJ whole genome shotgun (WGS) entry which is preliminary data.</text>
</comment>
<dbReference type="InterPro" id="IPR014776">
    <property type="entry name" value="4pyrrole_Mease_sub2"/>
</dbReference>
<sequence length="228" mass="25186">MPRECALYVVATPIGNLGDITLRAIETLKEADVIAAEDMRVTRKILSHIGVSKQLISYREHNEEKQAKTIISLIRQGKNVALVSDAGTPGISDPGFRVVKQAQEEGVRVVSIPGPSALIASLSISGLPTDSFLFLGFPPRKAGQKKNFFRMVEAYEYTVIVYESPFRVKNTLEVIRETLGERRVFVARELTKKFEETFYGTAAEAVSWIGGKDAIKGEFVILIGKNNL</sequence>
<gene>
    <name evidence="6 8" type="primary">rsmI</name>
    <name evidence="8" type="ORF">COU47_04445</name>
</gene>
<evidence type="ECO:0000313" key="9">
    <source>
        <dbReference type="Proteomes" id="UP000231503"/>
    </source>
</evidence>
<keyword evidence="3 6" id="KW-0489">Methyltransferase</keyword>
<dbReference type="InterPro" id="IPR000878">
    <property type="entry name" value="4pyrrol_Mease"/>
</dbReference>
<keyword evidence="4 6" id="KW-0808">Transferase</keyword>
<dbReference type="InterPro" id="IPR008189">
    <property type="entry name" value="rRNA_ssu_MeTfrase_I"/>
</dbReference>
<evidence type="ECO:0000313" key="8">
    <source>
        <dbReference type="EMBL" id="PIR69311.1"/>
    </source>
</evidence>
<dbReference type="Proteomes" id="UP000231503">
    <property type="component" value="Unassembled WGS sequence"/>
</dbReference>
<dbReference type="Pfam" id="PF00590">
    <property type="entry name" value="TP_methylase"/>
    <property type="match status" value="1"/>
</dbReference>
<comment type="catalytic activity">
    <reaction evidence="6">
        <text>cytidine(1402) in 16S rRNA + S-adenosyl-L-methionine = 2'-O-methylcytidine(1402) in 16S rRNA + S-adenosyl-L-homocysteine + H(+)</text>
        <dbReference type="Rhea" id="RHEA:42924"/>
        <dbReference type="Rhea" id="RHEA-COMP:10285"/>
        <dbReference type="Rhea" id="RHEA-COMP:10286"/>
        <dbReference type="ChEBI" id="CHEBI:15378"/>
        <dbReference type="ChEBI" id="CHEBI:57856"/>
        <dbReference type="ChEBI" id="CHEBI:59789"/>
        <dbReference type="ChEBI" id="CHEBI:74495"/>
        <dbReference type="ChEBI" id="CHEBI:82748"/>
        <dbReference type="EC" id="2.1.1.198"/>
    </reaction>
</comment>
<dbReference type="CDD" id="cd11648">
    <property type="entry name" value="RsmI"/>
    <property type="match status" value="1"/>
</dbReference>
<dbReference type="InterPro" id="IPR014777">
    <property type="entry name" value="4pyrrole_Mease_sub1"/>
</dbReference>
<dbReference type="PANTHER" id="PTHR46111:SF1">
    <property type="entry name" value="RIBOSOMAL RNA SMALL SUBUNIT METHYLTRANSFERASE I"/>
    <property type="match status" value="1"/>
</dbReference>
<dbReference type="GO" id="GO:0005737">
    <property type="term" value="C:cytoplasm"/>
    <property type="evidence" value="ECO:0007669"/>
    <property type="project" value="UniProtKB-SubCell"/>
</dbReference>
<keyword evidence="2 6" id="KW-0698">rRNA processing</keyword>
<comment type="similarity">
    <text evidence="6">Belongs to the methyltransferase superfamily. RsmI family.</text>
</comment>
<dbReference type="EMBL" id="PFCO01000009">
    <property type="protein sequence ID" value="PIR69311.1"/>
    <property type="molecule type" value="Genomic_DNA"/>
</dbReference>
<feature type="domain" description="Tetrapyrrole methylase" evidence="7">
    <location>
        <begin position="7"/>
        <end position="205"/>
    </location>
</feature>
<dbReference type="HAMAP" id="MF_01877">
    <property type="entry name" value="16SrRNA_methyltr_I"/>
    <property type="match status" value="1"/>
</dbReference>
<evidence type="ECO:0000256" key="1">
    <source>
        <dbReference type="ARBA" id="ARBA00022490"/>
    </source>
</evidence>
<evidence type="ECO:0000256" key="5">
    <source>
        <dbReference type="ARBA" id="ARBA00022691"/>
    </source>
</evidence>
<dbReference type="InterPro" id="IPR035996">
    <property type="entry name" value="4pyrrol_Methylase_sf"/>
</dbReference>
<name>A0A2H0TCN7_9BACT</name>
<evidence type="ECO:0000256" key="2">
    <source>
        <dbReference type="ARBA" id="ARBA00022552"/>
    </source>
</evidence>
<dbReference type="GO" id="GO:0070677">
    <property type="term" value="F:rRNA (cytosine-2'-O-)-methyltransferase activity"/>
    <property type="evidence" value="ECO:0007669"/>
    <property type="project" value="UniProtKB-UniRule"/>
</dbReference>
<dbReference type="InterPro" id="IPR018063">
    <property type="entry name" value="SAM_MeTrfase_RsmI_CS"/>
</dbReference>
<dbReference type="Gene3D" id="3.30.950.10">
    <property type="entry name" value="Methyltransferase, Cobalt-precorrin-4 Transmethylase, Domain 2"/>
    <property type="match status" value="1"/>
</dbReference>